<dbReference type="PANTHER" id="PTHR34427:SF5">
    <property type="entry name" value="DUF4283 DOMAIN-CONTAINING PROTEIN"/>
    <property type="match status" value="1"/>
</dbReference>
<dbReference type="Proteomes" id="UP000288805">
    <property type="component" value="Unassembled WGS sequence"/>
</dbReference>
<sequence length="650" mass="72560">MAENSAVIESTSSSLTCVPLPIVESLAIHSIQTPLPTLNCILFIIFFNPEIYSSDFATPLPAVIDKCIQSAPIDTRRALYKGWSLAAEMKIWWGWSNVWKEGGRRFKLECRSNGAGRGWSMLVKKLRVLGVLPLAEYRGVFSPAEARSIPKEGTVRGSFVEVVRKEPGGVGEVVWLQLRESEVKSREEQLRRGLGVCGCVGVWVLIRGSRRLMDKVLHLVRWTPKVGCLLKGGFTKEVWVRVLGLPLHLWSWDVLKKIGDYCGGFVAMDDDIALLFNLQWLWWEAHPNFSMMAPRCSDSGFCGLEEGEDVEGGACAGVRVGKDGCLHMKMCCRIATGVFRQEKNLAVGEKGPLGLHKGSDFSSESQTIVRRSCIKDVVERLEASLASISMCSCVVFIDEVLVAEANRFPRSFSLSSLGLLDFGCWSLKMLFQDGSLVETLGSAEKDPSGKVVMARVEELEALKALEFACVLEREVMDSLSSKFVNFSSFVGMLVAGFEKEISSLLKKLVGRKGHRVKVVFVKVVILMVVSLCTWLFWVFSGLADLLGWLRKRMSIEHSQKEKGDGGKGNVCLEKANGWRKDRKDGERVFEFEMHCNKVGRFLRCFVSLVNEKRFTLIFLVGKGFPKGWRVLAAKLRSLRVLSLDKTMQEA</sequence>
<proteinExistence type="predicted"/>
<dbReference type="Gene3D" id="3.90.640.10">
    <property type="entry name" value="Actin, Chain A, domain 4"/>
    <property type="match status" value="1"/>
</dbReference>
<reference evidence="2 3" key="1">
    <citation type="journal article" date="2018" name="PLoS Genet.">
        <title>Population sequencing reveals clonal diversity and ancestral inbreeding in the grapevine cultivar Chardonnay.</title>
        <authorList>
            <person name="Roach M.J."/>
            <person name="Johnson D.L."/>
            <person name="Bohlmann J."/>
            <person name="van Vuuren H.J."/>
            <person name="Jones S.J."/>
            <person name="Pretorius I.S."/>
            <person name="Schmidt S.A."/>
            <person name="Borneman A.R."/>
        </authorList>
    </citation>
    <scope>NUCLEOTIDE SEQUENCE [LARGE SCALE GENOMIC DNA]</scope>
    <source>
        <strain evidence="3">cv. Chardonnay</strain>
        <tissue evidence="2">Leaf</tissue>
    </source>
</reference>
<dbReference type="AlphaFoldDB" id="A0A438GKB4"/>
<feature type="transmembrane region" description="Helical" evidence="1">
    <location>
        <begin position="518"/>
        <end position="539"/>
    </location>
</feature>
<dbReference type="Gene3D" id="3.30.420.40">
    <property type="match status" value="1"/>
</dbReference>
<evidence type="ECO:0000313" key="3">
    <source>
        <dbReference type="Proteomes" id="UP000288805"/>
    </source>
</evidence>
<accession>A0A438GKB4</accession>
<protein>
    <submittedName>
        <fullName evidence="2">Actin-related protein 3</fullName>
    </submittedName>
</protein>
<evidence type="ECO:0000313" key="2">
    <source>
        <dbReference type="EMBL" id="RVW72641.1"/>
    </source>
</evidence>
<keyword evidence="1" id="KW-0472">Membrane</keyword>
<keyword evidence="1" id="KW-0812">Transmembrane</keyword>
<name>A0A438GKB4_VITVI</name>
<comment type="caution">
    <text evidence="2">The sequence shown here is derived from an EMBL/GenBank/DDBJ whole genome shotgun (WGS) entry which is preliminary data.</text>
</comment>
<feature type="transmembrane region" description="Helical" evidence="1">
    <location>
        <begin position="479"/>
        <end position="497"/>
    </location>
</feature>
<dbReference type="PANTHER" id="PTHR34427">
    <property type="entry name" value="DUF4283 DOMAIN PROTEIN"/>
    <property type="match status" value="1"/>
</dbReference>
<organism evidence="2 3">
    <name type="scientific">Vitis vinifera</name>
    <name type="common">Grape</name>
    <dbReference type="NCBI Taxonomy" id="29760"/>
    <lineage>
        <taxon>Eukaryota</taxon>
        <taxon>Viridiplantae</taxon>
        <taxon>Streptophyta</taxon>
        <taxon>Embryophyta</taxon>
        <taxon>Tracheophyta</taxon>
        <taxon>Spermatophyta</taxon>
        <taxon>Magnoliopsida</taxon>
        <taxon>eudicotyledons</taxon>
        <taxon>Gunneridae</taxon>
        <taxon>Pentapetalae</taxon>
        <taxon>rosids</taxon>
        <taxon>Vitales</taxon>
        <taxon>Vitaceae</taxon>
        <taxon>Viteae</taxon>
        <taxon>Vitis</taxon>
    </lineage>
</organism>
<gene>
    <name evidence="2" type="primary">ARP3_0</name>
    <name evidence="2" type="ORF">CK203_050636</name>
</gene>
<keyword evidence="1" id="KW-1133">Transmembrane helix</keyword>
<dbReference type="EMBL" id="QGNW01000410">
    <property type="protein sequence ID" value="RVW72641.1"/>
    <property type="molecule type" value="Genomic_DNA"/>
</dbReference>
<evidence type="ECO:0000256" key="1">
    <source>
        <dbReference type="SAM" id="Phobius"/>
    </source>
</evidence>